<dbReference type="Gene3D" id="3.40.50.300">
    <property type="entry name" value="P-loop containing nucleotide triphosphate hydrolases"/>
    <property type="match status" value="2"/>
</dbReference>
<dbReference type="Proteomes" id="UP000282087">
    <property type="component" value="Unassembled WGS sequence"/>
</dbReference>
<feature type="compositionally biased region" description="Basic residues" evidence="13">
    <location>
        <begin position="603"/>
        <end position="618"/>
    </location>
</feature>
<dbReference type="EC" id="3.6.4.13" evidence="1"/>
<dbReference type="Pfam" id="PF23469">
    <property type="entry name" value="KH_12"/>
    <property type="match status" value="1"/>
</dbReference>
<keyword evidence="5" id="KW-0378">Hydrolase</keyword>
<evidence type="ECO:0000256" key="10">
    <source>
        <dbReference type="PROSITE-ProRule" id="PRU00091"/>
    </source>
</evidence>
<keyword evidence="7" id="KW-0862">Zinc</keyword>
<feature type="compositionally biased region" description="Basic and acidic residues" evidence="13">
    <location>
        <begin position="516"/>
        <end position="537"/>
    </location>
</feature>
<dbReference type="STRING" id="542832.A0A3M6VJI5"/>
<feature type="compositionally biased region" description="Basic and acidic residues" evidence="13">
    <location>
        <begin position="2082"/>
        <end position="2092"/>
    </location>
</feature>
<dbReference type="SMART" id="SM00897">
    <property type="entry name" value="FIST"/>
    <property type="match status" value="1"/>
</dbReference>
<evidence type="ECO:0000259" key="14">
    <source>
        <dbReference type="PROSITE" id="PS50178"/>
    </source>
</evidence>
<dbReference type="SMART" id="SM00064">
    <property type="entry name" value="FYVE"/>
    <property type="match status" value="1"/>
</dbReference>
<evidence type="ECO:0000313" key="18">
    <source>
        <dbReference type="EMBL" id="RMX67078.1"/>
    </source>
</evidence>
<dbReference type="Pfam" id="PF00270">
    <property type="entry name" value="DEAD"/>
    <property type="match status" value="1"/>
</dbReference>
<organism evidence="18 19">
    <name type="scientific">Peronospora effusa</name>
    <dbReference type="NCBI Taxonomy" id="542832"/>
    <lineage>
        <taxon>Eukaryota</taxon>
        <taxon>Sar</taxon>
        <taxon>Stramenopiles</taxon>
        <taxon>Oomycota</taxon>
        <taxon>Peronosporomycetes</taxon>
        <taxon>Peronosporales</taxon>
        <taxon>Peronosporaceae</taxon>
        <taxon>Peronospora</taxon>
    </lineage>
</organism>
<evidence type="ECO:0000256" key="12">
    <source>
        <dbReference type="SAM" id="Coils"/>
    </source>
</evidence>
<evidence type="ECO:0000259" key="17">
    <source>
        <dbReference type="PROSITE" id="PS51195"/>
    </source>
</evidence>
<keyword evidence="3" id="KW-0547">Nucleotide-binding</keyword>
<sequence length="2275" mass="254126">MNQITVAPPAASVATAVPTAKEDTIAVHAGENALDWSDSGDNNSQDDEYVPPPQGPSLSYERKIRLHKYAENRARSCLGLLADSSNALWKVHECKNDIDVYKPSSDWSESVSAKAVVFANAAFPNVLKTIYDLKTSDKFKLFMRKILGDIFLDAEVLEDLNGTGVYPSANPPRDAREMYKQAAIKWWAIKSGSLASKSSDFYVLEYIGIETSGGDIVACYIFQESLAEVGGMPHIQGNNLERSQFDALICKFERTSSPDYKDDFVTISIAFQRPPPLVSLFRSNPAVEMVTQLARGLRDLLEDPPELQEISVVKTSAWVKDKYVAPISFLSTSGDIACCTLVDFMSMLSNLERRFCVLCNRRFSPIFRRRHHCRTCGEVICWSCSSTIRVPSISFTHNDTGKQVLSRHQPSIRVCSKCVVSHHRSKSGRDLNNQEDFKDWIQRSTEQQQLATAGETGNAQQLRLPSPSHSQDLAGALEAPRDKLEQISVAKEERMPRKYRRISLDNDEEEKEDENDCPHQYRELPDILDERERRDSNLRTSRKISRGKQRQSNLQLPQRHSYGEQAARGSKHMRQVRRSHSEVSIERANSHGRDCRVNMVKPIAKKASGRGRPTKTSRRGPSPDPVRRLVPPSRKSQVEVERRSSSMERLPVQNSSSYVHAASAWTTNKTEVLAMTGAFQELMTKLGGDVHFVVVGFSTGFSAEVIVNLLWQLAPGVPYIGGTIARGMCDENAWVSVNRHNDEGLVTLWGVNDPHGIYSVVHAEYSQIDAHEKTYAATKTAFDRLAGDVDAGEKPAFIATYACPLFVELAIDGIREAIQCPIIGGCSSDATRHGEGEVSVSWIQISSSSSSDYTKSVRDGRGDWTEMGIAFALCFPSVETYVSWFSGYSPVGVNSEYCMGTVTKAVNKTIYEIDCKPAAEVYQEWLDVASDKSQTELSSIGFPRLGSLHPLGTTVDFVSNQMEIDRSIDVNSSSSLCSMQSSDWSKLINMTAVITGINEDGSLSTTSSVTCGTNVVLMETSAQSLKTAINKPLFLTPVIQMGAQAVESNKFYIHETIGCLMFLSAGVQALLGHKSMAEMVGAYKDWSGGASLMGMTTFGEIGHLPNSNDVPHYDSLMFDVASPSRHRRRRSRSESPSRGRSAHSSSRRHSRRKRSRSRSLSSRSSLSDASYSREHRRASKSSDKHRKKRSKTEKRERRRMSSHSRSRSRSRSSSKRSSSSKKKKKKKEKERSHRSSRKSSRRSRSRRRSETRVEISGHKRSEATGEQKKEKQEDRHSRAVDLETPLEAVAADLTSIDSQDTKVGETKSFDLKKTRAVVAPVTATPDKMRNGGVIVPKFKFSGISLKSGYLTNRNQGTTERPATFCSVLNEDSNNVEKEEIEQKSETLHKEQLKQKKEEKAKFLEEEDAVPKLLNLWTPEYEEKDESVEECKTRKEEKEQQRERVQKVVEEVDPLDAYMAGLVDEAAMNQSRANPAANVISQTEIEAKGKINIYGTFLPPDAPEQSPVALPEPSKELQVAVSAIAETLEEREAREERELKEFMRAIKGEREQEDKETARVTSTTATTCSSDGVGEDPMLQKGDTGRIYQGFEEDIIGEDSELVDQRSALEILQEQQKKKEIKPVDHSKINYLPLQKKFYVVPKEIKDLSEAELELQRKENEIKVRGKACPRPLQKWTQCGFSVRMLQLIKKQGYEEPFAIQKQALPAIMSGRDVIGIAKTGSGKTLAFLLPMFRHILAQPPLQDKEGPIGIVMAPARELAQQIYVEARKFSKGLGLRATAVYGGSSVSEQLANLKRGSDIVICTPGRMIDILCMSAGKMVSLQRVTYVVLDEADRMFDMGFEPQIARIMMNIRPDRQTLLFSATFPRSVEALARKVLRKPVEITVGTRSTASGDITQYVEVREEDDKFMRLLQLLGLWYEKGNIIVFVNKQQACDQIFQDLMKAGYPALSLHGGKDQVDRDYTIDDFKRKVRTVMVATSVAGRGLDVKDLVLVINYHCPNHMEDYVHRVGRTGRAGRKGTSYTFISPDEEEYSVDLVRALENAKQTVPPELIALAEGFKEKVKRGEARYHGSGFKGKGFTFDETERNETQRTADLQRRQYELDQGILIEDSGAADDDDTEEPNKEQAGFAADKPSVPAGPKAMPIDSEAMSAFIKAQKIIQNLDLQYKGNGDGSSGENHFVEELEINDYPQMARWKVTQKEASDSVAELTGAAVITRGSFIPAGRKPNPSERKLYLAIEGSTQSSVIEARRELQRILDETTLQVGLGGDKYGKYSL</sequence>
<dbReference type="SMART" id="SM00487">
    <property type="entry name" value="DEXDc"/>
    <property type="match status" value="1"/>
</dbReference>
<evidence type="ECO:0000256" key="1">
    <source>
        <dbReference type="ARBA" id="ARBA00012552"/>
    </source>
</evidence>
<feature type="compositionally biased region" description="Basic residues" evidence="13">
    <location>
        <begin position="569"/>
        <end position="578"/>
    </location>
</feature>
<keyword evidence="4 10" id="KW-0863">Zinc-finger</keyword>
<feature type="compositionally biased region" description="Low complexity" evidence="13">
    <location>
        <begin position="1158"/>
        <end position="1170"/>
    </location>
</feature>
<keyword evidence="6" id="KW-0347">Helicase</keyword>
<feature type="coiled-coil region" evidence="12">
    <location>
        <begin position="1420"/>
        <end position="1450"/>
    </location>
</feature>
<gene>
    <name evidence="18" type="ORF">DD238_001087</name>
</gene>
<feature type="compositionally biased region" description="Acidic residues" evidence="13">
    <location>
        <begin position="505"/>
        <end position="515"/>
    </location>
</feature>
<dbReference type="Pfam" id="PF01363">
    <property type="entry name" value="FYVE"/>
    <property type="match status" value="1"/>
</dbReference>
<feature type="region of interest" description="Disordered" evidence="13">
    <location>
        <begin position="498"/>
        <end position="648"/>
    </location>
</feature>
<protein>
    <recommendedName>
        <fullName evidence="1">RNA helicase</fullName>
        <ecNumber evidence="1">3.6.4.13</ecNumber>
    </recommendedName>
</protein>
<feature type="domain" description="FYVE-type" evidence="14">
    <location>
        <begin position="350"/>
        <end position="423"/>
    </location>
</feature>
<dbReference type="GO" id="GO:0003724">
    <property type="term" value="F:RNA helicase activity"/>
    <property type="evidence" value="ECO:0007669"/>
    <property type="project" value="UniProtKB-EC"/>
</dbReference>
<dbReference type="PROSITE" id="PS51192">
    <property type="entry name" value="HELICASE_ATP_BIND_1"/>
    <property type="match status" value="1"/>
</dbReference>
<feature type="domain" description="DEAD-box RNA helicase Q" evidence="17">
    <location>
        <begin position="1673"/>
        <end position="1701"/>
    </location>
</feature>
<dbReference type="InterPro" id="IPR011011">
    <property type="entry name" value="Znf_FYVE_PHD"/>
</dbReference>
<proteinExistence type="inferred from homology"/>
<dbReference type="FunFam" id="3.40.50.300:FF:000079">
    <property type="entry name" value="probable ATP-dependent RNA helicase DDX17"/>
    <property type="match status" value="1"/>
</dbReference>
<dbReference type="GO" id="GO:0005524">
    <property type="term" value="F:ATP binding"/>
    <property type="evidence" value="ECO:0007669"/>
    <property type="project" value="UniProtKB-KW"/>
</dbReference>
<evidence type="ECO:0000256" key="3">
    <source>
        <dbReference type="ARBA" id="ARBA00022741"/>
    </source>
</evidence>
<evidence type="ECO:0000256" key="5">
    <source>
        <dbReference type="ARBA" id="ARBA00022801"/>
    </source>
</evidence>
<comment type="similarity">
    <text evidence="9">Belongs to the DEAD box helicase family. DDX46/PRP5 subfamily.</text>
</comment>
<dbReference type="SMART" id="SM00490">
    <property type="entry name" value="HELICc"/>
    <property type="match status" value="1"/>
</dbReference>
<evidence type="ECO:0000256" key="6">
    <source>
        <dbReference type="ARBA" id="ARBA00022806"/>
    </source>
</evidence>
<dbReference type="InterPro" id="IPR013702">
    <property type="entry name" value="FIST_domain_N"/>
</dbReference>
<accession>A0A3M6VJI5</accession>
<dbReference type="PANTHER" id="PTHR47958">
    <property type="entry name" value="ATP-DEPENDENT RNA HELICASE DBP3"/>
    <property type="match status" value="1"/>
</dbReference>
<comment type="caution">
    <text evidence="18">The sequence shown here is derived from an EMBL/GenBank/DDBJ whole genome shotgun (WGS) entry which is preliminary data.</text>
</comment>
<dbReference type="InterPro" id="IPR000306">
    <property type="entry name" value="Znf_FYVE"/>
</dbReference>
<dbReference type="PROSITE" id="PS00039">
    <property type="entry name" value="DEAD_ATP_HELICASE"/>
    <property type="match status" value="1"/>
</dbReference>
<keyword evidence="12" id="KW-0175">Coiled coil</keyword>
<feature type="compositionally biased region" description="Basic and acidic residues" evidence="13">
    <location>
        <begin position="1248"/>
        <end position="1280"/>
    </location>
</feature>
<dbReference type="PROSITE" id="PS51195">
    <property type="entry name" value="Q_MOTIF"/>
    <property type="match status" value="1"/>
</dbReference>
<dbReference type="CDD" id="cd17953">
    <property type="entry name" value="DEADc_DDX46"/>
    <property type="match status" value="1"/>
</dbReference>
<dbReference type="SMART" id="SM01204">
    <property type="entry name" value="FIST_C"/>
    <property type="match status" value="1"/>
</dbReference>
<feature type="compositionally biased region" description="Basic and acidic residues" evidence="13">
    <location>
        <begin position="636"/>
        <end position="646"/>
    </location>
</feature>
<dbReference type="EMBL" id="QLLG01000178">
    <property type="protein sequence ID" value="RMX67078.1"/>
    <property type="molecule type" value="Genomic_DNA"/>
</dbReference>
<reference evidence="18 19" key="1">
    <citation type="submission" date="2018-06" db="EMBL/GenBank/DDBJ databases">
        <title>Comparative genomics of downy mildews reveals potential adaptations to biotrophy.</title>
        <authorList>
            <person name="Fletcher K."/>
            <person name="Klosterman S.J."/>
            <person name="Derevnina L."/>
            <person name="Martin F."/>
            <person name="Koike S."/>
            <person name="Reyes Chin-Wo S."/>
            <person name="Mou B."/>
            <person name="Michelmore R."/>
        </authorList>
    </citation>
    <scope>NUCLEOTIDE SEQUENCE [LARGE SCALE GENOMIC DNA]</scope>
    <source>
        <strain evidence="18 19">R14</strain>
    </source>
</reference>
<dbReference type="InterPro" id="IPR000629">
    <property type="entry name" value="RNA-helicase_DEAD-box_CS"/>
</dbReference>
<dbReference type="InterPro" id="IPR019494">
    <property type="entry name" value="FIST_C"/>
</dbReference>
<feature type="compositionally biased region" description="Basic residues" evidence="13">
    <location>
        <begin position="1174"/>
        <end position="1247"/>
    </location>
</feature>
<dbReference type="InterPro" id="IPR014014">
    <property type="entry name" value="RNA_helicase_DEAD_Q_motif"/>
</dbReference>
<feature type="compositionally biased region" description="Basic residues" evidence="13">
    <location>
        <begin position="540"/>
        <end position="549"/>
    </location>
</feature>
<keyword evidence="2" id="KW-0479">Metal-binding</keyword>
<feature type="compositionally biased region" description="Polar residues" evidence="13">
    <location>
        <begin position="452"/>
        <end position="471"/>
    </location>
</feature>
<feature type="region of interest" description="Disordered" evidence="13">
    <location>
        <begin position="31"/>
        <end position="58"/>
    </location>
</feature>
<evidence type="ECO:0000256" key="8">
    <source>
        <dbReference type="ARBA" id="ARBA00022840"/>
    </source>
</evidence>
<dbReference type="VEuPathDB" id="FungiDB:DD237_000850"/>
<feature type="compositionally biased region" description="Basic and acidic residues" evidence="13">
    <location>
        <begin position="1548"/>
        <end position="1557"/>
    </location>
</feature>
<evidence type="ECO:0000256" key="9">
    <source>
        <dbReference type="ARBA" id="ARBA00038511"/>
    </source>
</evidence>
<dbReference type="Pfam" id="PF00271">
    <property type="entry name" value="Helicase_C"/>
    <property type="match status" value="1"/>
</dbReference>
<feature type="region of interest" description="Disordered" evidence="13">
    <location>
        <begin position="452"/>
        <end position="483"/>
    </location>
</feature>
<feature type="region of interest" description="Disordered" evidence="13">
    <location>
        <begin position="1548"/>
        <end position="1580"/>
    </location>
</feature>
<dbReference type="InterPro" id="IPR013083">
    <property type="entry name" value="Znf_RING/FYVE/PHD"/>
</dbReference>
<evidence type="ECO:0000256" key="2">
    <source>
        <dbReference type="ARBA" id="ARBA00022723"/>
    </source>
</evidence>
<dbReference type="Gene3D" id="3.30.40.10">
    <property type="entry name" value="Zinc/RING finger domain, C3HC4 (zinc finger)"/>
    <property type="match status" value="1"/>
</dbReference>
<evidence type="ECO:0000256" key="4">
    <source>
        <dbReference type="ARBA" id="ARBA00022771"/>
    </source>
</evidence>
<dbReference type="CDD" id="cd22475">
    <property type="entry name" value="KH-I_AtRH42_like"/>
    <property type="match status" value="1"/>
</dbReference>
<feature type="short sequence motif" description="Q motif" evidence="11">
    <location>
        <begin position="1673"/>
        <end position="1701"/>
    </location>
</feature>
<evidence type="ECO:0000313" key="19">
    <source>
        <dbReference type="Proteomes" id="UP000282087"/>
    </source>
</evidence>
<feature type="domain" description="Helicase C-terminal" evidence="16">
    <location>
        <begin position="1893"/>
        <end position="2054"/>
    </location>
</feature>
<dbReference type="Pfam" id="PF10442">
    <property type="entry name" value="FIST_C"/>
    <property type="match status" value="1"/>
</dbReference>
<dbReference type="Pfam" id="PF08495">
    <property type="entry name" value="FIST"/>
    <property type="match status" value="1"/>
</dbReference>
<dbReference type="GO" id="GO:0003676">
    <property type="term" value="F:nucleic acid binding"/>
    <property type="evidence" value="ECO:0007669"/>
    <property type="project" value="InterPro"/>
</dbReference>
<name>A0A3M6VJI5_9STRA</name>
<dbReference type="InterPro" id="IPR014001">
    <property type="entry name" value="Helicase_ATP-bd"/>
</dbReference>
<dbReference type="InterPro" id="IPR056149">
    <property type="entry name" value="PRP5/DDX46/KHDC4_KH"/>
</dbReference>
<feature type="region of interest" description="Disordered" evidence="13">
    <location>
        <begin position="2109"/>
        <end position="2137"/>
    </location>
</feature>
<dbReference type="InterPro" id="IPR001650">
    <property type="entry name" value="Helicase_C-like"/>
</dbReference>
<dbReference type="PROSITE" id="PS51194">
    <property type="entry name" value="HELICASE_CTER"/>
    <property type="match status" value="1"/>
</dbReference>
<dbReference type="GO" id="GO:0016787">
    <property type="term" value="F:hydrolase activity"/>
    <property type="evidence" value="ECO:0007669"/>
    <property type="project" value="UniProtKB-KW"/>
</dbReference>
<dbReference type="CDD" id="cd18787">
    <property type="entry name" value="SF2_C_DEAD"/>
    <property type="match status" value="1"/>
</dbReference>
<feature type="domain" description="Helicase ATP-binding" evidence="15">
    <location>
        <begin position="1704"/>
        <end position="1882"/>
    </location>
</feature>
<dbReference type="InterPro" id="IPR011545">
    <property type="entry name" value="DEAD/DEAH_box_helicase_dom"/>
</dbReference>
<keyword evidence="8" id="KW-0067">ATP-binding</keyword>
<evidence type="ECO:0000256" key="7">
    <source>
        <dbReference type="ARBA" id="ARBA00022833"/>
    </source>
</evidence>
<evidence type="ECO:0000256" key="11">
    <source>
        <dbReference type="PROSITE-ProRule" id="PRU00552"/>
    </source>
</evidence>
<feature type="compositionally biased region" description="Low complexity" evidence="13">
    <location>
        <begin position="1560"/>
        <end position="1569"/>
    </location>
</feature>
<feature type="region of interest" description="Disordered" evidence="13">
    <location>
        <begin position="1119"/>
        <end position="1280"/>
    </location>
</feature>
<feature type="compositionally biased region" description="Basic and acidic residues" evidence="13">
    <location>
        <begin position="579"/>
        <end position="596"/>
    </location>
</feature>
<feature type="compositionally biased region" description="Basic residues" evidence="13">
    <location>
        <begin position="1145"/>
        <end position="1157"/>
    </location>
</feature>
<keyword evidence="19" id="KW-1185">Reference proteome</keyword>
<dbReference type="PROSITE" id="PS50178">
    <property type="entry name" value="ZF_FYVE"/>
    <property type="match status" value="1"/>
</dbReference>
<dbReference type="SUPFAM" id="SSF57903">
    <property type="entry name" value="FYVE/PHD zinc finger"/>
    <property type="match status" value="1"/>
</dbReference>
<evidence type="ECO:0000259" key="16">
    <source>
        <dbReference type="PROSITE" id="PS51194"/>
    </source>
</evidence>
<evidence type="ECO:0000259" key="15">
    <source>
        <dbReference type="PROSITE" id="PS51192"/>
    </source>
</evidence>
<evidence type="ECO:0000256" key="13">
    <source>
        <dbReference type="SAM" id="MobiDB-lite"/>
    </source>
</evidence>
<dbReference type="InterPro" id="IPR027417">
    <property type="entry name" value="P-loop_NTPase"/>
</dbReference>
<dbReference type="GO" id="GO:0008270">
    <property type="term" value="F:zinc ion binding"/>
    <property type="evidence" value="ECO:0007669"/>
    <property type="project" value="UniProtKB-KW"/>
</dbReference>
<feature type="region of interest" description="Disordered" evidence="13">
    <location>
        <begin position="2073"/>
        <end position="2092"/>
    </location>
</feature>
<dbReference type="SUPFAM" id="SSF52540">
    <property type="entry name" value="P-loop containing nucleoside triphosphate hydrolases"/>
    <property type="match status" value="1"/>
</dbReference>
<dbReference type="InterPro" id="IPR017455">
    <property type="entry name" value="Znf_FYVE-rel"/>
</dbReference>